<organism evidence="6 7">
    <name type="scientific">Phialocephala subalpina</name>
    <dbReference type="NCBI Taxonomy" id="576137"/>
    <lineage>
        <taxon>Eukaryota</taxon>
        <taxon>Fungi</taxon>
        <taxon>Dikarya</taxon>
        <taxon>Ascomycota</taxon>
        <taxon>Pezizomycotina</taxon>
        <taxon>Leotiomycetes</taxon>
        <taxon>Helotiales</taxon>
        <taxon>Mollisiaceae</taxon>
        <taxon>Phialocephala</taxon>
        <taxon>Phialocephala fortinii species complex</taxon>
    </lineage>
</organism>
<dbReference type="PANTHER" id="PTHR10887">
    <property type="entry name" value="DNA2/NAM7 HELICASE FAMILY"/>
    <property type="match status" value="1"/>
</dbReference>
<dbReference type="SUPFAM" id="SSF52540">
    <property type="entry name" value="P-loop containing nucleoside triphosphate hydrolases"/>
    <property type="match status" value="1"/>
</dbReference>
<feature type="compositionally biased region" description="Polar residues" evidence="2">
    <location>
        <begin position="1123"/>
        <end position="1143"/>
    </location>
</feature>
<dbReference type="GO" id="GO:0031380">
    <property type="term" value="C:nuclear RNA-directed RNA polymerase complex"/>
    <property type="evidence" value="ECO:0007669"/>
    <property type="project" value="TreeGrafter"/>
</dbReference>
<evidence type="ECO:0000256" key="2">
    <source>
        <dbReference type="SAM" id="MobiDB-lite"/>
    </source>
</evidence>
<sequence>MPPKLSGVSPQEASEARQILEEHIQQTWKNGNFGTNSWVLKPEIPTSEEILPPYKKKELKEESWNDYQEDPVYDPNLATNIIDGPWSSRKTYLRSHFEILREDAVASLRESCVKFRADPSMIDDKDTRVYTNVGLSLLQDDIADQAQVHITGVLLSRLGPAVRVEFSTNTDKQIRWQQSTRLLQGTIVALSPARDRFRTQCKVAIIAARPFEGGLDQNPPTVDLFWASVEEFDFNPFDEWVMVEARQGYFEASRHMLVGIQKLMTEMFPLSKHIVKVDKNIKAPKYVEEVPFLNLTPLEVPAGEGFVNTLIEVTEEADLHNVDVVNNFPESINSKMDDSQLRACKAMLTQRVAIIQGPPGTGKTFVSVAALRTLIANLNHNDPPIIVAAQTNHALDQLLNHVLEFKTNIVRLGGRSERENTEIRKRTLYELRQGNELTDTRQPLRQCRQDNQTLCNEIRGLLSPLIHGDIMSAQSLVDLGIITDAQKASLVGAGWSDDEDDDEEESNDQAAADESGDDLRQWLGHQIMPVPRTPATNLGLPSEEVDLEFEQLQNIQEELALRDDGESDALQGVWIAFGRKFTGQTTHSISPGRAIKKIRNAKDLSRVPEHERGELYRCFEVLVLADIQSKLTACLQRYKKNCEESQVTKGMANYKLIRFLGTKVIGCTTTGLAKYRALLAALQPRTLLIEEAAETKEGTITAGLVESIQQLILVGDHKQLQASCNVQALEDAPYNMKVSMFERLVMNHLPHVRLNKQRRMVPEIRKLLCLEDNPFYPDLTDHTHVLDRTFNRLSVPGMGGRNVYFHSHNWPEAVNSDASRYNSDESEMIAGFFHYLTLNGTDASKITVLTFYNGQRKAILKDLRSHPGLKNVLYFNVFTVDSYQGEENDIILLSLVRSNNKFQIGFVDNQNRAVVALSRARRGLYMFGNSVTLAAMESNGEIIGRDRLWGPIVDYMNGKGQLAIGMGLPITCRNHNKVIRISEPWEWDGRAGGCNARCRGVLPCGHPCILTCHPFEHSMVVCKEACHRILPCGHGCSGSCGEKCWCEGCRMSALTSFEAMSIAPETPTRKPISRASENDPASVGHSNTGFNRGRGRGTGRGRASDRGRGGRDFNVPRMEGHSNRGSFNPKASSFQPSPGNANAWQSWNARAADEHLAAKNRPELALAPSKDPAITETYVPVGFKPDGSRKKNLKDKTKTHFPSMDGADEREVPAENEVAKKGPANFGLWEKKEIVDVLAAPGLWQKSNPAYKDIRYSRGYVVERTGEPKVPTQVIDAGAFGIVPSISVRGVDGSEKQL</sequence>
<dbReference type="InterPro" id="IPR041679">
    <property type="entry name" value="DNA2/NAM7-like_C"/>
</dbReference>
<feature type="domain" description="DNA2/NAM7 helicase-like C-terminal" evidence="4">
    <location>
        <begin position="736"/>
        <end position="930"/>
    </location>
</feature>
<feature type="domain" description="DNA2/NAM7 helicase helicase" evidence="3">
    <location>
        <begin position="336"/>
        <end position="456"/>
    </location>
</feature>
<dbReference type="GO" id="GO:0031048">
    <property type="term" value="P:regulatory ncRNA-mediated heterochromatin formation"/>
    <property type="evidence" value="ECO:0007669"/>
    <property type="project" value="TreeGrafter"/>
</dbReference>
<accession>A0A1L7XDJ8</accession>
<dbReference type="Proteomes" id="UP000184330">
    <property type="component" value="Unassembled WGS sequence"/>
</dbReference>
<dbReference type="STRING" id="576137.A0A1L7XDJ8"/>
<evidence type="ECO:0000256" key="1">
    <source>
        <dbReference type="ARBA" id="ARBA00022806"/>
    </source>
</evidence>
<gene>
    <name evidence="6" type="ORF">PAC_12989</name>
</gene>
<keyword evidence="1" id="KW-0067">ATP-binding</keyword>
<feature type="region of interest" description="Disordered" evidence="2">
    <location>
        <begin position="1186"/>
        <end position="1216"/>
    </location>
</feature>
<reference evidence="6 7" key="1">
    <citation type="submission" date="2016-03" db="EMBL/GenBank/DDBJ databases">
        <authorList>
            <person name="Ploux O."/>
        </authorList>
    </citation>
    <scope>NUCLEOTIDE SEQUENCE [LARGE SCALE GENOMIC DNA]</scope>
    <source>
        <strain evidence="6 7">UAMH 11012</strain>
    </source>
</reference>
<dbReference type="Gene3D" id="3.40.50.300">
    <property type="entry name" value="P-loop containing nucleotide triphosphate hydrolases"/>
    <property type="match status" value="3"/>
</dbReference>
<dbReference type="InterPro" id="IPR041677">
    <property type="entry name" value="DNA2/NAM7_AAA_11"/>
</dbReference>
<dbReference type="CDD" id="cd18808">
    <property type="entry name" value="SF1_C_Upf1"/>
    <property type="match status" value="1"/>
</dbReference>
<feature type="compositionally biased region" description="Basic and acidic residues" evidence="2">
    <location>
        <begin position="1102"/>
        <end position="1111"/>
    </location>
</feature>
<dbReference type="OrthoDB" id="409395at2759"/>
<dbReference type="Pfam" id="PF13087">
    <property type="entry name" value="AAA_12"/>
    <property type="match status" value="1"/>
</dbReference>
<keyword evidence="1" id="KW-0347">Helicase</keyword>
<feature type="compositionally biased region" description="Acidic residues" evidence="2">
    <location>
        <begin position="496"/>
        <end position="507"/>
    </location>
</feature>
<dbReference type="InterPro" id="IPR045055">
    <property type="entry name" value="DNA2/NAM7-like"/>
</dbReference>
<dbReference type="InterPro" id="IPR047187">
    <property type="entry name" value="SF1_C_Upf1"/>
</dbReference>
<feature type="domain" description="ZNFX1" evidence="5">
    <location>
        <begin position="147"/>
        <end position="246"/>
    </location>
</feature>
<dbReference type="InterPro" id="IPR057373">
    <property type="entry name" value="ZNFX1"/>
</dbReference>
<proteinExistence type="predicted"/>
<keyword evidence="7" id="KW-1185">Reference proteome</keyword>
<name>A0A1L7XDJ8_9HELO</name>
<dbReference type="GO" id="GO:0004386">
    <property type="term" value="F:helicase activity"/>
    <property type="evidence" value="ECO:0007669"/>
    <property type="project" value="InterPro"/>
</dbReference>
<evidence type="ECO:0000259" key="3">
    <source>
        <dbReference type="Pfam" id="PF13086"/>
    </source>
</evidence>
<feature type="compositionally biased region" description="Basic and acidic residues" evidence="2">
    <location>
        <begin position="1186"/>
        <end position="1198"/>
    </location>
</feature>
<dbReference type="EMBL" id="FJOG01000022">
    <property type="protein sequence ID" value="CZR63092.1"/>
    <property type="molecule type" value="Genomic_DNA"/>
</dbReference>
<evidence type="ECO:0000259" key="5">
    <source>
        <dbReference type="Pfam" id="PF25396"/>
    </source>
</evidence>
<keyword evidence="1" id="KW-0547">Nucleotide-binding</keyword>
<dbReference type="Pfam" id="PF25396">
    <property type="entry name" value="ZNFX1"/>
    <property type="match status" value="1"/>
</dbReference>
<evidence type="ECO:0000313" key="6">
    <source>
        <dbReference type="EMBL" id="CZR63092.1"/>
    </source>
</evidence>
<protein>
    <submittedName>
        <fullName evidence="6">Related to NAM7-nonsense-mediated mRNA decay protein</fullName>
    </submittedName>
</protein>
<dbReference type="InterPro" id="IPR027417">
    <property type="entry name" value="P-loop_NTPase"/>
</dbReference>
<keyword evidence="1" id="KW-0378">Hydrolase</keyword>
<feature type="region of interest" description="Disordered" evidence="2">
    <location>
        <begin position="493"/>
        <end position="515"/>
    </location>
</feature>
<feature type="domain" description="DNA2/NAM7 helicase helicase" evidence="3">
    <location>
        <begin position="660"/>
        <end position="722"/>
    </location>
</feature>
<feature type="compositionally biased region" description="Basic and acidic residues" evidence="2">
    <location>
        <begin position="1207"/>
        <end position="1216"/>
    </location>
</feature>
<evidence type="ECO:0000259" key="4">
    <source>
        <dbReference type="Pfam" id="PF13087"/>
    </source>
</evidence>
<feature type="region of interest" description="Disordered" evidence="2">
    <location>
        <begin position="1064"/>
        <end position="1143"/>
    </location>
</feature>
<evidence type="ECO:0000313" key="7">
    <source>
        <dbReference type="Proteomes" id="UP000184330"/>
    </source>
</evidence>
<dbReference type="Pfam" id="PF13086">
    <property type="entry name" value="AAA_11"/>
    <property type="match status" value="2"/>
</dbReference>
<dbReference type="PANTHER" id="PTHR10887:SF341">
    <property type="entry name" value="NFX1-TYPE ZINC FINGER-CONTAINING PROTEIN 1"/>
    <property type="match status" value="1"/>
</dbReference>